<dbReference type="PANTHER" id="PTHR39419:SF1">
    <property type="entry name" value="SLL0814 PROTEIN"/>
    <property type="match status" value="1"/>
</dbReference>
<gene>
    <name evidence="2" type="ORF">JL106_16550</name>
</gene>
<sequence length="278" mass="29217">MSHRPRPAGLALAVLTVVVVGLQIAWPLAEGTSNQRLTVLIVVGFAALTVLHVAISRGPARAVLYLLVTAVPGFLVEVLGTHTGIPFGDYTYSDVIGPRLLSVPIVVALAWTMLCWPAACAARALVRSPLGRVLLGAWATTAGDLFLDPQLVSLGAWTWHDPSPHLPGVPTVPLSNYAGWLLVTLVLSALVQLVTGPARAGRPGRLGDGYGVGLYLWSWVAWATALFVFLDQPAAAGWGFLGMGTVAVPLVVVLVRRACAAPTGLLAVAPGRSERRPR</sequence>
<feature type="transmembrane region" description="Helical" evidence="1">
    <location>
        <begin position="37"/>
        <end position="55"/>
    </location>
</feature>
<dbReference type="InterPro" id="IPR007354">
    <property type="entry name" value="CruF-like"/>
</dbReference>
<dbReference type="Pfam" id="PF04240">
    <property type="entry name" value="Caroten_synth"/>
    <property type="match status" value="1"/>
</dbReference>
<accession>A0A939C0L8</accession>
<name>A0A939C0L8_9ACTN</name>
<organism evidence="2 3">
    <name type="scientific">Nakamurella leprariae</name>
    <dbReference type="NCBI Taxonomy" id="2803911"/>
    <lineage>
        <taxon>Bacteria</taxon>
        <taxon>Bacillati</taxon>
        <taxon>Actinomycetota</taxon>
        <taxon>Actinomycetes</taxon>
        <taxon>Nakamurellales</taxon>
        <taxon>Nakamurellaceae</taxon>
        <taxon>Nakamurella</taxon>
    </lineage>
</organism>
<protein>
    <submittedName>
        <fullName evidence="2">Carotenoid biosynthesis protein</fullName>
    </submittedName>
</protein>
<feature type="transmembrane region" description="Helical" evidence="1">
    <location>
        <begin position="105"/>
        <end position="126"/>
    </location>
</feature>
<evidence type="ECO:0000313" key="2">
    <source>
        <dbReference type="EMBL" id="MBM9468896.1"/>
    </source>
</evidence>
<evidence type="ECO:0000313" key="3">
    <source>
        <dbReference type="Proteomes" id="UP000663792"/>
    </source>
</evidence>
<feature type="transmembrane region" description="Helical" evidence="1">
    <location>
        <begin position="177"/>
        <end position="198"/>
    </location>
</feature>
<feature type="transmembrane region" description="Helical" evidence="1">
    <location>
        <begin position="133"/>
        <end position="157"/>
    </location>
</feature>
<keyword evidence="1" id="KW-1133">Transmembrane helix</keyword>
<dbReference type="Proteomes" id="UP000663792">
    <property type="component" value="Unassembled WGS sequence"/>
</dbReference>
<keyword evidence="1" id="KW-0812">Transmembrane</keyword>
<dbReference type="EMBL" id="JAERWK010000021">
    <property type="protein sequence ID" value="MBM9468896.1"/>
    <property type="molecule type" value="Genomic_DNA"/>
</dbReference>
<dbReference type="RefSeq" id="WP_205261853.1">
    <property type="nucleotide sequence ID" value="NZ_JAERWK010000021.1"/>
</dbReference>
<keyword evidence="1" id="KW-0472">Membrane</keyword>
<evidence type="ECO:0000256" key="1">
    <source>
        <dbReference type="SAM" id="Phobius"/>
    </source>
</evidence>
<dbReference type="AlphaFoldDB" id="A0A939C0L8"/>
<feature type="transmembrane region" description="Helical" evidence="1">
    <location>
        <begin position="236"/>
        <end position="255"/>
    </location>
</feature>
<dbReference type="PANTHER" id="PTHR39419">
    <property type="entry name" value="SLL0814 PROTEIN"/>
    <property type="match status" value="1"/>
</dbReference>
<keyword evidence="3" id="KW-1185">Reference proteome</keyword>
<reference evidence="2" key="1">
    <citation type="submission" date="2021-01" db="EMBL/GenBank/DDBJ databases">
        <title>YIM 132084 draft genome.</title>
        <authorList>
            <person name="An D."/>
        </authorList>
    </citation>
    <scope>NUCLEOTIDE SEQUENCE</scope>
    <source>
        <strain evidence="2">YIM 132084</strain>
    </source>
</reference>
<feature type="transmembrane region" description="Helical" evidence="1">
    <location>
        <begin position="62"/>
        <end position="85"/>
    </location>
</feature>
<comment type="caution">
    <text evidence="2">The sequence shown here is derived from an EMBL/GenBank/DDBJ whole genome shotgun (WGS) entry which is preliminary data.</text>
</comment>
<feature type="transmembrane region" description="Helical" evidence="1">
    <location>
        <begin position="210"/>
        <end position="230"/>
    </location>
</feature>
<proteinExistence type="predicted"/>